<protein>
    <recommendedName>
        <fullName evidence="3">DUF2283 domain-containing protein</fullName>
    </recommendedName>
</protein>
<comment type="caution">
    <text evidence="1">The sequence shown here is derived from an EMBL/GenBank/DDBJ whole genome shotgun (WGS) entry which is preliminary data.</text>
</comment>
<evidence type="ECO:0000313" key="2">
    <source>
        <dbReference type="Proteomes" id="UP000019184"/>
    </source>
</evidence>
<dbReference type="Pfam" id="PF10049">
    <property type="entry name" value="DUF2283"/>
    <property type="match status" value="1"/>
</dbReference>
<evidence type="ECO:0000313" key="1">
    <source>
        <dbReference type="EMBL" id="CDH45587.1"/>
    </source>
</evidence>
<dbReference type="AlphaFoldDB" id="A0A7U7GC86"/>
<organism evidence="1 2">
    <name type="scientific">Candidatus Contendobacter odensis Run_B_J11</name>
    <dbReference type="NCBI Taxonomy" id="1400861"/>
    <lineage>
        <taxon>Bacteria</taxon>
        <taxon>Pseudomonadati</taxon>
        <taxon>Pseudomonadota</taxon>
        <taxon>Gammaproteobacteria</taxon>
        <taxon>Candidatus Competibacteraceae</taxon>
        <taxon>Candidatus Contendibacter</taxon>
    </lineage>
</organism>
<proteinExistence type="predicted"/>
<keyword evidence="2" id="KW-1185">Reference proteome</keyword>
<evidence type="ECO:0008006" key="3">
    <source>
        <dbReference type="Google" id="ProtNLM"/>
    </source>
</evidence>
<gene>
    <name evidence="1" type="ORF">BN874_2640004</name>
</gene>
<accession>A0A7U7GC86</accession>
<reference evidence="1 2" key="1">
    <citation type="journal article" date="2014" name="ISME J.">
        <title>Candidatus Competibacter-lineage genomes retrieved from metagenomes reveal functional metabolic diversity.</title>
        <authorList>
            <person name="McIlroy S.J."/>
            <person name="Albertsen M."/>
            <person name="Andresen E.K."/>
            <person name="Saunders A.M."/>
            <person name="Kristiansen R."/>
            <person name="Stokholm-Bjerregaard M."/>
            <person name="Nielsen K.L."/>
            <person name="Nielsen P.H."/>
        </authorList>
    </citation>
    <scope>NUCLEOTIDE SEQUENCE [LARGE SCALE GENOMIC DNA]</scope>
    <source>
        <strain evidence="1 2">Run_B_J11</strain>
    </source>
</reference>
<dbReference type="Proteomes" id="UP000019184">
    <property type="component" value="Unassembled WGS sequence"/>
</dbReference>
<dbReference type="PANTHER" id="PTHR37029">
    <property type="entry name" value="SSR1768 PROTEIN"/>
    <property type="match status" value="1"/>
</dbReference>
<dbReference type="OrthoDB" id="9799670at2"/>
<dbReference type="EMBL" id="CBTK010000184">
    <property type="protein sequence ID" value="CDH45587.1"/>
    <property type="molecule type" value="Genomic_DNA"/>
</dbReference>
<dbReference type="RefSeq" id="WP_034433451.1">
    <property type="nucleotide sequence ID" value="NZ_CBTK010000184.1"/>
</dbReference>
<name>A0A7U7GC86_9GAMM</name>
<sequence length="71" mass="7724">MRLAYDLNTDSLYIHLCERTAVDSDEVTNGVVLDFDAEGSLVGIDVQHASQKADLSCLMINHSPFGQLKAA</sequence>
<dbReference type="PANTHER" id="PTHR37029:SF1">
    <property type="entry name" value="SSR1768 PROTEIN"/>
    <property type="match status" value="1"/>
</dbReference>
<dbReference type="InterPro" id="IPR019270">
    <property type="entry name" value="DUF2283"/>
</dbReference>